<dbReference type="SUPFAM" id="SSF53720">
    <property type="entry name" value="ALDH-like"/>
    <property type="match status" value="1"/>
</dbReference>
<gene>
    <name evidence="11" type="primary">hisD</name>
    <name evidence="11" type="ORF">GX397_04290</name>
</gene>
<dbReference type="EMBL" id="DURU01000077">
    <property type="protein sequence ID" value="HHZ04271.1"/>
    <property type="molecule type" value="Genomic_DNA"/>
</dbReference>
<evidence type="ECO:0000256" key="3">
    <source>
        <dbReference type="ARBA" id="ARBA00022833"/>
    </source>
</evidence>
<evidence type="ECO:0000256" key="1">
    <source>
        <dbReference type="ARBA" id="ARBA00010178"/>
    </source>
</evidence>
<sequence>MVGVQFLKRFDESKTKELMDEVRGRVEDILDQIRLKGWDALARICESLDGFAPSKIKPDEIQEAWQKLSTEMKEALKVAEKNIRSFHRAQREILKDFTCDIDEGIKAGMRFVPVKSAAVYVPGGRYPLPSTVLMGVIPAQEAGVERIAVLTPPGRDGRPNSVTLAAMGMLGIREAWAIGGAQAIAAVAFGAGDIKQADIVVGPGNAYVTEAKRQVFGIVGIDGLAGPSEVMIVADSNADPKFLAADMVAQLEHDPSARAMLLTTDESIAKRAIGEVYKLLNNISTSSVASVAWENGGAVAVGTLEEISRMANEIAPEHLELAVEKPESVLELFTCYGAAFLGNYSPVPFGDYIAGTNHILPTGRSAKFQGGLWVGTFLRPLQHLCASKEAALNLARHGARIADAEGLAAHSLSMRMRGLY</sequence>
<evidence type="ECO:0000256" key="2">
    <source>
        <dbReference type="ARBA" id="ARBA00022723"/>
    </source>
</evidence>
<dbReference type="PANTHER" id="PTHR21256">
    <property type="entry name" value="HISTIDINOL DEHYDROGENASE HDH"/>
    <property type="match status" value="1"/>
</dbReference>
<feature type="binding site" evidence="7">
    <location>
        <position position="182"/>
    </location>
    <ligand>
        <name>NAD(+)</name>
        <dbReference type="ChEBI" id="CHEBI:57540"/>
    </ligand>
</feature>
<dbReference type="NCBIfam" id="TIGR00069">
    <property type="entry name" value="hisD"/>
    <property type="match status" value="1"/>
</dbReference>
<dbReference type="Gene3D" id="1.20.5.1300">
    <property type="match status" value="1"/>
</dbReference>
<dbReference type="InterPro" id="IPR001692">
    <property type="entry name" value="Histidinol_DH_CS"/>
</dbReference>
<feature type="binding site" evidence="9">
    <location>
        <position position="351"/>
    </location>
    <ligand>
        <name>Zn(2+)</name>
        <dbReference type="ChEBI" id="CHEBI:29105"/>
    </ligand>
</feature>
<dbReference type="Pfam" id="PF00815">
    <property type="entry name" value="Histidinol_dh"/>
    <property type="match status" value="1"/>
</dbReference>
<feature type="binding site" evidence="9">
    <location>
        <position position="410"/>
    </location>
    <ligand>
        <name>Zn(2+)</name>
        <dbReference type="ChEBI" id="CHEBI:29105"/>
    </ligand>
</feature>
<feature type="binding site" evidence="8">
    <location>
        <position position="228"/>
    </location>
    <ligand>
        <name>substrate</name>
    </ligand>
</feature>
<dbReference type="InterPro" id="IPR012131">
    <property type="entry name" value="Hstdl_DH"/>
</dbReference>
<dbReference type="Proteomes" id="UP000525027">
    <property type="component" value="Unassembled WGS sequence"/>
</dbReference>
<accession>A0A7V6ZEG5</accession>
<evidence type="ECO:0000256" key="7">
    <source>
        <dbReference type="PIRSR" id="PIRSR000099-2"/>
    </source>
</evidence>
<feature type="binding site" evidence="9">
    <location>
        <position position="250"/>
    </location>
    <ligand>
        <name>Zn(2+)</name>
        <dbReference type="ChEBI" id="CHEBI:29105"/>
    </ligand>
</feature>
<keyword evidence="7" id="KW-0520">NAD</keyword>
<feature type="binding site" evidence="8">
    <location>
        <position position="253"/>
    </location>
    <ligand>
        <name>substrate</name>
    </ligand>
</feature>
<dbReference type="GO" id="GO:0051287">
    <property type="term" value="F:NAD binding"/>
    <property type="evidence" value="ECO:0007669"/>
    <property type="project" value="InterPro"/>
</dbReference>
<dbReference type="InterPro" id="IPR022695">
    <property type="entry name" value="Histidinol_DH_monofunct"/>
</dbReference>
<feature type="binding site" evidence="7">
    <location>
        <position position="120"/>
    </location>
    <ligand>
        <name>NAD(+)</name>
        <dbReference type="ChEBI" id="CHEBI:57540"/>
    </ligand>
</feature>
<keyword evidence="2 9" id="KW-0479">Metal-binding</keyword>
<dbReference type="PANTHER" id="PTHR21256:SF2">
    <property type="entry name" value="HISTIDINE BIOSYNTHESIS TRIFUNCTIONAL PROTEIN"/>
    <property type="match status" value="1"/>
</dbReference>
<name>A0A7V6ZEG5_9BACT</name>
<keyword evidence="3 9" id="KW-0862">Zinc</keyword>
<evidence type="ECO:0000256" key="10">
    <source>
        <dbReference type="RuleBase" id="RU004175"/>
    </source>
</evidence>
<dbReference type="CDD" id="cd06572">
    <property type="entry name" value="Histidinol_dh"/>
    <property type="match status" value="1"/>
</dbReference>
<evidence type="ECO:0000256" key="5">
    <source>
        <dbReference type="PIRNR" id="PIRNR000099"/>
    </source>
</evidence>
<dbReference type="EC" id="1.1.1.23" evidence="11"/>
<feature type="active site" description="Proton acceptor" evidence="6">
    <location>
        <position position="318"/>
    </location>
</feature>
<dbReference type="GO" id="GO:0004399">
    <property type="term" value="F:histidinol dehydrogenase activity"/>
    <property type="evidence" value="ECO:0007669"/>
    <property type="project" value="UniProtKB-EC"/>
</dbReference>
<feature type="active site" description="Proton acceptor" evidence="6">
    <location>
        <position position="317"/>
    </location>
</feature>
<comment type="cofactor">
    <cofactor evidence="9">
        <name>Zn(2+)</name>
        <dbReference type="ChEBI" id="CHEBI:29105"/>
    </cofactor>
    <text evidence="9">Binds 1 zinc ion per subunit.</text>
</comment>
<comment type="caution">
    <text evidence="11">The sequence shown here is derived from an EMBL/GenBank/DDBJ whole genome shotgun (WGS) entry which is preliminary data.</text>
</comment>
<dbReference type="GO" id="GO:0000105">
    <property type="term" value="P:L-histidine biosynthetic process"/>
    <property type="evidence" value="ECO:0007669"/>
    <property type="project" value="InterPro"/>
</dbReference>
<evidence type="ECO:0000313" key="11">
    <source>
        <dbReference type="EMBL" id="HHZ04271.1"/>
    </source>
</evidence>
<feature type="binding site" evidence="9">
    <location>
        <position position="253"/>
    </location>
    <ligand>
        <name>Zn(2+)</name>
        <dbReference type="ChEBI" id="CHEBI:29105"/>
    </ligand>
</feature>
<dbReference type="AlphaFoldDB" id="A0A7V6ZEG5"/>
<dbReference type="InterPro" id="IPR016161">
    <property type="entry name" value="Ald_DH/histidinol_DH"/>
</dbReference>
<dbReference type="GO" id="GO:0005737">
    <property type="term" value="C:cytoplasm"/>
    <property type="evidence" value="ECO:0007669"/>
    <property type="project" value="TreeGrafter"/>
</dbReference>
<proteinExistence type="inferred from homology"/>
<feature type="binding site" evidence="8">
    <location>
        <position position="410"/>
    </location>
    <ligand>
        <name>substrate</name>
    </ligand>
</feature>
<evidence type="ECO:0000256" key="9">
    <source>
        <dbReference type="PIRSR" id="PIRSR000099-4"/>
    </source>
</evidence>
<evidence type="ECO:0000256" key="8">
    <source>
        <dbReference type="PIRSR" id="PIRSR000099-3"/>
    </source>
</evidence>
<dbReference type="Gene3D" id="3.40.50.1980">
    <property type="entry name" value="Nitrogenase molybdenum iron protein domain"/>
    <property type="match status" value="2"/>
</dbReference>
<feature type="binding site" evidence="8">
    <location>
        <position position="351"/>
    </location>
    <ligand>
        <name>substrate</name>
    </ligand>
</feature>
<dbReference type="PRINTS" id="PR00083">
    <property type="entry name" value="HOLDHDRGNASE"/>
</dbReference>
<feature type="binding site" evidence="7">
    <location>
        <position position="205"/>
    </location>
    <ligand>
        <name>NAD(+)</name>
        <dbReference type="ChEBI" id="CHEBI:57540"/>
    </ligand>
</feature>
<feature type="binding site" evidence="8">
    <location>
        <position position="250"/>
    </location>
    <ligand>
        <name>substrate</name>
    </ligand>
</feature>
<dbReference type="PIRSF" id="PIRSF000099">
    <property type="entry name" value="Histidinol_dh"/>
    <property type="match status" value="1"/>
</dbReference>
<dbReference type="PROSITE" id="PS00611">
    <property type="entry name" value="HISOL_DEHYDROGENASE"/>
    <property type="match status" value="1"/>
</dbReference>
<evidence type="ECO:0000256" key="4">
    <source>
        <dbReference type="ARBA" id="ARBA00023002"/>
    </source>
</evidence>
<dbReference type="FunFam" id="3.40.50.1980:FF:000001">
    <property type="entry name" value="Histidinol dehydrogenase"/>
    <property type="match status" value="1"/>
</dbReference>
<organism evidence="11 12">
    <name type="scientific">Acetomicrobium hydrogeniformans</name>
    <dbReference type="NCBI Taxonomy" id="649746"/>
    <lineage>
        <taxon>Bacteria</taxon>
        <taxon>Thermotogati</taxon>
        <taxon>Synergistota</taxon>
        <taxon>Synergistia</taxon>
        <taxon>Synergistales</taxon>
        <taxon>Acetomicrobiaceae</taxon>
        <taxon>Acetomicrobium</taxon>
    </lineage>
</organism>
<feature type="binding site" evidence="8">
    <location>
        <position position="405"/>
    </location>
    <ligand>
        <name>substrate</name>
    </ligand>
</feature>
<feature type="binding site" evidence="8">
    <location>
        <position position="318"/>
    </location>
    <ligand>
        <name>substrate</name>
    </ligand>
</feature>
<reference evidence="11 12" key="1">
    <citation type="journal article" date="2020" name="Biotechnol. Biofuels">
        <title>New insights from the biogas microbiome by comprehensive genome-resolved metagenomics of nearly 1600 species originating from multiple anaerobic digesters.</title>
        <authorList>
            <person name="Campanaro S."/>
            <person name="Treu L."/>
            <person name="Rodriguez-R L.M."/>
            <person name="Kovalovszki A."/>
            <person name="Ziels R.M."/>
            <person name="Maus I."/>
            <person name="Zhu X."/>
            <person name="Kougias P.G."/>
            <person name="Basile A."/>
            <person name="Luo G."/>
            <person name="Schluter A."/>
            <person name="Konstantinidis K.T."/>
            <person name="Angelidaki I."/>
        </authorList>
    </citation>
    <scope>NUCLEOTIDE SEQUENCE [LARGE SCALE GENOMIC DNA]</scope>
    <source>
        <strain evidence="11">AS25fmACSIPFO_94</strain>
    </source>
</reference>
<evidence type="ECO:0000256" key="6">
    <source>
        <dbReference type="PIRSR" id="PIRSR000099-1"/>
    </source>
</evidence>
<protein>
    <submittedName>
        <fullName evidence="11">Histidinol dehydrogenase</fullName>
        <ecNumber evidence="11">1.1.1.23</ecNumber>
    </submittedName>
</protein>
<comment type="similarity">
    <text evidence="1 5 10">Belongs to the histidinol dehydrogenase family.</text>
</comment>
<keyword evidence="4 5" id="KW-0560">Oxidoreductase</keyword>
<evidence type="ECO:0000313" key="12">
    <source>
        <dbReference type="Proteomes" id="UP000525027"/>
    </source>
</evidence>
<dbReference type="GO" id="GO:0046872">
    <property type="term" value="F:metal ion binding"/>
    <property type="evidence" value="ECO:0007669"/>
    <property type="project" value="UniProtKB-KW"/>
</dbReference>